<dbReference type="InterPro" id="IPR046539">
    <property type="entry name" value="DUF6604"/>
</dbReference>
<name>F9GB10_FUSOF</name>
<dbReference type="STRING" id="660025.F9GB10"/>
<gene>
    <name evidence="3" type="ORF">FOXB_15843</name>
</gene>
<dbReference type="Pfam" id="PF20253">
    <property type="entry name" value="DUF6604"/>
    <property type="match status" value="1"/>
</dbReference>
<feature type="compositionally biased region" description="Low complexity" evidence="1">
    <location>
        <begin position="39"/>
        <end position="55"/>
    </location>
</feature>
<organism evidence="3">
    <name type="scientific">Fusarium oxysporum (strain Fo5176)</name>
    <name type="common">Fusarium vascular wilt</name>
    <dbReference type="NCBI Taxonomy" id="660025"/>
    <lineage>
        <taxon>Eukaryota</taxon>
        <taxon>Fungi</taxon>
        <taxon>Dikarya</taxon>
        <taxon>Ascomycota</taxon>
        <taxon>Pezizomycotina</taxon>
        <taxon>Sordariomycetes</taxon>
        <taxon>Hypocreomycetidae</taxon>
        <taxon>Hypocreales</taxon>
        <taxon>Nectriaceae</taxon>
        <taxon>Fusarium</taxon>
        <taxon>Fusarium oxysporum species complex</taxon>
    </lineage>
</organism>
<dbReference type="OrthoDB" id="5238236at2759"/>
<evidence type="ECO:0000313" key="3">
    <source>
        <dbReference type="EMBL" id="EGU73647.1"/>
    </source>
</evidence>
<comment type="caution">
    <text evidence="3">The sequence shown here is derived from an EMBL/GenBank/DDBJ whole genome shotgun (WGS) entry which is preliminary data.</text>
</comment>
<evidence type="ECO:0000256" key="1">
    <source>
        <dbReference type="SAM" id="MobiDB-lite"/>
    </source>
</evidence>
<evidence type="ECO:0000259" key="2">
    <source>
        <dbReference type="Pfam" id="PF20253"/>
    </source>
</evidence>
<feature type="non-terminal residue" evidence="3">
    <location>
        <position position="342"/>
    </location>
</feature>
<dbReference type="EMBL" id="AFQF01004370">
    <property type="protein sequence ID" value="EGU73647.1"/>
    <property type="molecule type" value="Genomic_DNA"/>
</dbReference>
<feature type="domain" description="DUF6604" evidence="2">
    <location>
        <begin position="11"/>
        <end position="175"/>
    </location>
</feature>
<dbReference type="PANTHER" id="PTHR38795:SF1">
    <property type="entry name" value="DUF6604 DOMAIN-CONTAINING PROTEIN"/>
    <property type="match status" value="1"/>
</dbReference>
<dbReference type="PANTHER" id="PTHR38795">
    <property type="entry name" value="DUF6604 DOMAIN-CONTAINING PROTEIN"/>
    <property type="match status" value="1"/>
</dbReference>
<feature type="region of interest" description="Disordered" evidence="1">
    <location>
        <begin position="39"/>
        <end position="86"/>
    </location>
</feature>
<protein>
    <recommendedName>
        <fullName evidence="2">DUF6604 domain-containing protein</fullName>
    </recommendedName>
</protein>
<proteinExistence type="predicted"/>
<dbReference type="AlphaFoldDB" id="F9GB10"/>
<reference evidence="3" key="1">
    <citation type="journal article" date="2012" name="Mol. Plant Microbe Interact.">
        <title>A highly conserved effector in Fusarium oxysporum is required for full virulence on Arabidopsis.</title>
        <authorList>
            <person name="Thatcher L.F."/>
            <person name="Gardiner D.M."/>
            <person name="Kazan K."/>
            <person name="Manners J."/>
        </authorList>
    </citation>
    <scope>NUCLEOTIDE SEQUENCE [LARGE SCALE GENOMIC DNA]</scope>
    <source>
        <strain evidence="3">Fo5176</strain>
    </source>
</reference>
<sequence>MPSTSFLSIYQQYKRDTDIVASWLATTAKKHGCTTSLAAPPTAGAAANKSAAPSSGRLKGKARKEAKQQQKQHVAPSGIDAKDAPDPPLKPKYVLAIRDFVPLAEFIARKLTTTTPIEANNGAGIPLFFRTALERAIRVRKMFSMHLSETNKHLSVRANTAHAYFVSVLEKVLQVYEPSENFSDSPDVVLPAPSSPIDLEYTVEDDESETECIFAFTTLLKDFIKLRQEVSNLWNEYRSGTIDLPAAAVGANAAIELVRSMEEEMAPLLNNHGGVLALLPKYFGAVCQYLGLDPFQKERFSDDMNFACYDIGATFLYNAASLLEAIRTAAPHSARQMPCYTG</sequence>
<accession>F9GB10</accession>